<dbReference type="AlphaFoldDB" id="A0AA45R3Z2"/>
<dbReference type="Proteomes" id="UP000677152">
    <property type="component" value="Chromosome"/>
</dbReference>
<keyword evidence="6" id="KW-0503">Monooxygenase</keyword>
<dbReference type="InterPro" id="IPR001128">
    <property type="entry name" value="Cyt_P450"/>
</dbReference>
<proteinExistence type="inferred from homology"/>
<evidence type="ECO:0000313" key="9">
    <source>
        <dbReference type="Proteomes" id="UP000677152"/>
    </source>
</evidence>
<dbReference type="FunFam" id="1.10.630.10:FF:000018">
    <property type="entry name" value="Cytochrome P450 monooxygenase"/>
    <property type="match status" value="1"/>
</dbReference>
<dbReference type="Pfam" id="PF00067">
    <property type="entry name" value="p450"/>
    <property type="match status" value="1"/>
</dbReference>
<keyword evidence="3" id="KW-0479">Metal-binding</keyword>
<keyword evidence="4" id="KW-0560">Oxidoreductase</keyword>
<comment type="similarity">
    <text evidence="1">Belongs to the cytochrome P450 family.</text>
</comment>
<dbReference type="GO" id="GO:0020037">
    <property type="term" value="F:heme binding"/>
    <property type="evidence" value="ECO:0007669"/>
    <property type="project" value="InterPro"/>
</dbReference>
<evidence type="ECO:0000256" key="4">
    <source>
        <dbReference type="ARBA" id="ARBA00023002"/>
    </source>
</evidence>
<evidence type="ECO:0000256" key="5">
    <source>
        <dbReference type="ARBA" id="ARBA00023004"/>
    </source>
</evidence>
<sequence>MSSRSTGTTWLVASYEQVRASLADPRLSNDPRNAAHAQTTGREPGLLTMDRPEHTRLRRAVAGLFSPGAVEAMRERIARVCAAAVDRLARRGEADLVADYAVPVPVDVIHELLGIPVAERLPTDEFVRLFRHLGFDEPHDGPSGVRLGEYVHRLIAHKRAHPGPDVTTALIQTLDSGGLRHEGELRAVVLSLLGAGHATTVPFLGAAALRLIERPALLAELRERPELWRSHVEEVLRFDSVAQLSSSRYAVEDLTIGGTRIAKGDTVLLSLASANRDSARYPDADRFLVDRTPTPHLALGHGPHLCLGAHLVKVEGSIALATLFDRLTDLRLRIEPDRVVWTLGPTLRGPAELPVTFRARGTEDDVERLGARREGTSR</sequence>
<gene>
    <name evidence="8" type="ORF">KCV87_32875</name>
</gene>
<dbReference type="PANTHER" id="PTHR46696:SF1">
    <property type="entry name" value="CYTOCHROME P450 YJIB-RELATED"/>
    <property type="match status" value="1"/>
</dbReference>
<evidence type="ECO:0000256" key="6">
    <source>
        <dbReference type="ARBA" id="ARBA00023033"/>
    </source>
</evidence>
<dbReference type="GO" id="GO:0004497">
    <property type="term" value="F:monooxygenase activity"/>
    <property type="evidence" value="ECO:0007669"/>
    <property type="project" value="UniProtKB-KW"/>
</dbReference>
<dbReference type="PANTHER" id="PTHR46696">
    <property type="entry name" value="P450, PUTATIVE (EUROFUNG)-RELATED"/>
    <property type="match status" value="1"/>
</dbReference>
<accession>A0AA45R3Z2</accession>
<name>A0AA45R3Z2_9PSEU</name>
<dbReference type="SUPFAM" id="SSF48264">
    <property type="entry name" value="Cytochrome P450"/>
    <property type="match status" value="1"/>
</dbReference>
<evidence type="ECO:0000256" key="7">
    <source>
        <dbReference type="SAM" id="MobiDB-lite"/>
    </source>
</evidence>
<organism evidence="8 9">
    <name type="scientific">Actinosynnema pretiosum subsp. pretiosum</name>
    <dbReference type="NCBI Taxonomy" id="103721"/>
    <lineage>
        <taxon>Bacteria</taxon>
        <taxon>Bacillati</taxon>
        <taxon>Actinomycetota</taxon>
        <taxon>Actinomycetes</taxon>
        <taxon>Pseudonocardiales</taxon>
        <taxon>Pseudonocardiaceae</taxon>
        <taxon>Actinosynnema</taxon>
    </lineage>
</organism>
<evidence type="ECO:0000256" key="1">
    <source>
        <dbReference type="ARBA" id="ARBA00010617"/>
    </source>
</evidence>
<evidence type="ECO:0000256" key="3">
    <source>
        <dbReference type="ARBA" id="ARBA00022723"/>
    </source>
</evidence>
<reference evidence="8" key="1">
    <citation type="submission" date="2021-04" db="EMBL/GenBank/DDBJ databases">
        <title>Genomic sequence of Actinosynnema pretiosum subsp. pretiosum ATCC 31280 (C-14919).</title>
        <authorList>
            <person name="Bai L."/>
            <person name="Wang X."/>
            <person name="Xiao Y."/>
        </authorList>
    </citation>
    <scope>NUCLEOTIDE SEQUENCE</scope>
    <source>
        <strain evidence="8">ATCC 31280</strain>
    </source>
</reference>
<dbReference type="InterPro" id="IPR036396">
    <property type="entry name" value="Cyt_P450_sf"/>
</dbReference>
<dbReference type="EMBL" id="CP073249">
    <property type="protein sequence ID" value="QUF04083.1"/>
    <property type="molecule type" value="Genomic_DNA"/>
</dbReference>
<evidence type="ECO:0000313" key="8">
    <source>
        <dbReference type="EMBL" id="QUF04083.1"/>
    </source>
</evidence>
<keyword evidence="5" id="KW-0408">Iron</keyword>
<feature type="region of interest" description="Disordered" evidence="7">
    <location>
        <begin position="23"/>
        <end position="48"/>
    </location>
</feature>
<dbReference type="Gene3D" id="1.10.630.10">
    <property type="entry name" value="Cytochrome P450"/>
    <property type="match status" value="1"/>
</dbReference>
<evidence type="ECO:0000256" key="2">
    <source>
        <dbReference type="ARBA" id="ARBA00022617"/>
    </source>
</evidence>
<dbReference type="PRINTS" id="PR00359">
    <property type="entry name" value="BP450"/>
</dbReference>
<protein>
    <submittedName>
        <fullName evidence="8">Cytochrome P450</fullName>
    </submittedName>
</protein>
<dbReference type="GO" id="GO:0016705">
    <property type="term" value="F:oxidoreductase activity, acting on paired donors, with incorporation or reduction of molecular oxygen"/>
    <property type="evidence" value="ECO:0007669"/>
    <property type="project" value="InterPro"/>
</dbReference>
<dbReference type="InterPro" id="IPR002397">
    <property type="entry name" value="Cyt_P450_B"/>
</dbReference>
<dbReference type="GO" id="GO:0005506">
    <property type="term" value="F:iron ion binding"/>
    <property type="evidence" value="ECO:0007669"/>
    <property type="project" value="InterPro"/>
</dbReference>
<keyword evidence="2" id="KW-0349">Heme</keyword>